<name>A0A1X6PJM8_PORUM</name>
<accession>A0A1X6PJM8</accession>
<feature type="compositionally biased region" description="Gly residues" evidence="1">
    <location>
        <begin position="8"/>
        <end position="19"/>
    </location>
</feature>
<feature type="compositionally biased region" description="Low complexity" evidence="1">
    <location>
        <begin position="71"/>
        <end position="80"/>
    </location>
</feature>
<evidence type="ECO:0000313" key="3">
    <source>
        <dbReference type="Proteomes" id="UP000218209"/>
    </source>
</evidence>
<dbReference type="EMBL" id="KV918767">
    <property type="protein sequence ID" value="OSX80908.1"/>
    <property type="molecule type" value="Genomic_DNA"/>
</dbReference>
<organism evidence="2 3">
    <name type="scientific">Porphyra umbilicalis</name>
    <name type="common">Purple laver</name>
    <name type="synonym">Red alga</name>
    <dbReference type="NCBI Taxonomy" id="2786"/>
    <lineage>
        <taxon>Eukaryota</taxon>
        <taxon>Rhodophyta</taxon>
        <taxon>Bangiophyceae</taxon>
        <taxon>Bangiales</taxon>
        <taxon>Bangiaceae</taxon>
        <taxon>Porphyra</taxon>
    </lineage>
</organism>
<proteinExistence type="predicted"/>
<sequence>MGDLVQRGGVGRGRGGQGRRGVDRRPGRQPPALALHRLGGARPTRLSKCRAPARPRSPLPVAPAACPPGATLPRPKAAAPRPLPPPPCAASERYKTPHRRGGRRRTVHRIRHRQSERRACRRCRLDPRCGFPVRPQTPGRRARRLCHCHYPPRLPRRSRRSTGRNRRSGALVAALGQLPATLSWMWRS</sequence>
<gene>
    <name evidence="2" type="ORF">BU14_0031s0077</name>
</gene>
<dbReference type="Proteomes" id="UP000218209">
    <property type="component" value="Unassembled WGS sequence"/>
</dbReference>
<dbReference type="AlphaFoldDB" id="A0A1X6PJM8"/>
<reference evidence="2 3" key="1">
    <citation type="submission" date="2017-03" db="EMBL/GenBank/DDBJ databases">
        <title>WGS assembly of Porphyra umbilicalis.</title>
        <authorList>
            <person name="Brawley S.H."/>
            <person name="Blouin N.A."/>
            <person name="Ficko-Blean E."/>
            <person name="Wheeler G.L."/>
            <person name="Lohr M."/>
            <person name="Goodson H.V."/>
            <person name="Jenkins J.W."/>
            <person name="Blaby-Haas C.E."/>
            <person name="Helliwell K.E."/>
            <person name="Chan C."/>
            <person name="Marriage T."/>
            <person name="Bhattacharya D."/>
            <person name="Klein A.S."/>
            <person name="Badis Y."/>
            <person name="Brodie J."/>
            <person name="Cao Y."/>
            <person name="Collen J."/>
            <person name="Dittami S.M."/>
            <person name="Gachon C.M."/>
            <person name="Green B.R."/>
            <person name="Karpowicz S."/>
            <person name="Kim J.W."/>
            <person name="Kudahl U."/>
            <person name="Lin S."/>
            <person name="Michel G."/>
            <person name="Mittag M."/>
            <person name="Olson B.J."/>
            <person name="Pangilinan J."/>
            <person name="Peng Y."/>
            <person name="Qiu H."/>
            <person name="Shu S."/>
            <person name="Singer J.T."/>
            <person name="Smith A.G."/>
            <person name="Sprecher B.N."/>
            <person name="Wagner V."/>
            <person name="Wang W."/>
            <person name="Wang Z.-Y."/>
            <person name="Yan J."/>
            <person name="Yarish C."/>
            <person name="Zoeuner-Riek S."/>
            <person name="Zhuang Y."/>
            <person name="Zou Y."/>
            <person name="Lindquist E.A."/>
            <person name="Grimwood J."/>
            <person name="Barry K."/>
            <person name="Rokhsar D.S."/>
            <person name="Schmutz J."/>
            <person name="Stiller J.W."/>
            <person name="Grossman A.R."/>
            <person name="Prochnik S.E."/>
        </authorList>
    </citation>
    <scope>NUCLEOTIDE SEQUENCE [LARGE SCALE GENOMIC DNA]</scope>
    <source>
        <strain evidence="2">4086291</strain>
    </source>
</reference>
<evidence type="ECO:0000256" key="1">
    <source>
        <dbReference type="SAM" id="MobiDB-lite"/>
    </source>
</evidence>
<protein>
    <submittedName>
        <fullName evidence="2">Uncharacterized protein</fullName>
    </submittedName>
</protein>
<feature type="region of interest" description="Disordered" evidence="1">
    <location>
        <begin position="1"/>
        <end position="113"/>
    </location>
</feature>
<evidence type="ECO:0000313" key="2">
    <source>
        <dbReference type="EMBL" id="OSX80908.1"/>
    </source>
</evidence>
<feature type="compositionally biased region" description="Basic residues" evidence="1">
    <location>
        <begin position="96"/>
        <end position="113"/>
    </location>
</feature>
<keyword evidence="3" id="KW-1185">Reference proteome</keyword>